<comment type="caution">
    <text evidence="6">The sequence shown here is derived from an EMBL/GenBank/DDBJ whole genome shotgun (WGS) entry which is preliminary data.</text>
</comment>
<keyword evidence="2" id="KW-0547">Nucleotide-binding</keyword>
<dbReference type="CDD" id="cd00009">
    <property type="entry name" value="AAA"/>
    <property type="match status" value="1"/>
</dbReference>
<feature type="region of interest" description="Disordered" evidence="4">
    <location>
        <begin position="248"/>
        <end position="270"/>
    </location>
</feature>
<dbReference type="InterPro" id="IPR002611">
    <property type="entry name" value="IstB_ATP-bd"/>
</dbReference>
<keyword evidence="3" id="KW-0067">ATP-binding</keyword>
<reference evidence="6 7" key="1">
    <citation type="submission" date="2024-02" db="EMBL/GenBank/DDBJ databases">
        <title>New especies of Spiribacter isolated from saline water.</title>
        <authorList>
            <person name="Leon M.J."/>
            <person name="De La Haba R."/>
            <person name="Sanchez-Porro C."/>
            <person name="Ventosa A."/>
        </authorList>
    </citation>
    <scope>NUCLEOTIDE SEQUENCE [LARGE SCALE GENOMIC DNA]</scope>
    <source>
        <strain evidence="7">ag22IC6-196</strain>
    </source>
</reference>
<dbReference type="PIRSF" id="PIRSF003073">
    <property type="entry name" value="DNAC_TnpB_IstB"/>
    <property type="match status" value="1"/>
</dbReference>
<evidence type="ECO:0000313" key="7">
    <source>
        <dbReference type="Proteomes" id="UP001556636"/>
    </source>
</evidence>
<accession>A0ABV3S1H1</accession>
<organism evidence="6 7">
    <name type="scientific">Spiribacter roseus</name>
    <dbReference type="NCBI Taxonomy" id="1855875"/>
    <lineage>
        <taxon>Bacteria</taxon>
        <taxon>Pseudomonadati</taxon>
        <taxon>Pseudomonadota</taxon>
        <taxon>Gammaproteobacteria</taxon>
        <taxon>Chromatiales</taxon>
        <taxon>Ectothiorhodospiraceae</taxon>
        <taxon>Spiribacter</taxon>
    </lineage>
</organism>
<evidence type="ECO:0000256" key="3">
    <source>
        <dbReference type="ARBA" id="ARBA00022840"/>
    </source>
</evidence>
<dbReference type="InterPro" id="IPR047661">
    <property type="entry name" value="IstB"/>
</dbReference>
<evidence type="ECO:0000256" key="4">
    <source>
        <dbReference type="SAM" id="MobiDB-lite"/>
    </source>
</evidence>
<dbReference type="SMART" id="SM00382">
    <property type="entry name" value="AAA"/>
    <property type="match status" value="1"/>
</dbReference>
<dbReference type="Proteomes" id="UP001556636">
    <property type="component" value="Unassembled WGS sequence"/>
</dbReference>
<dbReference type="InterPro" id="IPR027417">
    <property type="entry name" value="P-loop_NTPase"/>
</dbReference>
<dbReference type="InterPro" id="IPR001270">
    <property type="entry name" value="ClpA/B"/>
</dbReference>
<dbReference type="PANTHER" id="PTHR30050:SF4">
    <property type="entry name" value="ATP-BINDING PROTEIN RV3427C IN INSERTION SEQUENCE-RELATED"/>
    <property type="match status" value="1"/>
</dbReference>
<dbReference type="NCBIfam" id="NF038214">
    <property type="entry name" value="IS21_help_AAA"/>
    <property type="match status" value="1"/>
</dbReference>
<dbReference type="Pfam" id="PF01695">
    <property type="entry name" value="IstB_IS21"/>
    <property type="match status" value="1"/>
</dbReference>
<name>A0ABV3S1H1_9GAMM</name>
<evidence type="ECO:0000259" key="5">
    <source>
        <dbReference type="SMART" id="SM00382"/>
    </source>
</evidence>
<evidence type="ECO:0000256" key="1">
    <source>
        <dbReference type="ARBA" id="ARBA00008059"/>
    </source>
</evidence>
<dbReference type="PANTHER" id="PTHR30050">
    <property type="entry name" value="CHROMOSOMAL REPLICATION INITIATOR PROTEIN DNAA"/>
    <property type="match status" value="1"/>
</dbReference>
<dbReference type="RefSeq" id="WP_367951896.1">
    <property type="nucleotide sequence ID" value="NZ_JBAKFG010000008.1"/>
</dbReference>
<sequence length="270" mass="30353">MMELGTLLERLKLQGLDEQLDTVCEQAAKRDLDYRAFLTEALKAEWQSRSVRGVETRLRQARFPAMHTLEAFDFSFQPSIDRKVVRELASLAFVERGNNAVFLGPPGVGKTHLAIALGIKAAQAGHRVVFLTLDELLAKLRKASAEQKLERVLKQLTYPKVLILDELGYLPMSRDEASLFFRLVARRYEKASLILTSNKGFADWGEVFGDPVMATAILDRLLHHATTVNIKGESYRLKEKRKAGLLAKNRSSQTVKEAAIEEPGEDETLM</sequence>
<dbReference type="PRINTS" id="PR00300">
    <property type="entry name" value="CLPPROTEASEA"/>
</dbReference>
<protein>
    <submittedName>
        <fullName evidence="6">IS21-like element helper ATPase IstB</fullName>
    </submittedName>
</protein>
<dbReference type="EMBL" id="JBAKFG010000008">
    <property type="protein sequence ID" value="MEX0373742.1"/>
    <property type="molecule type" value="Genomic_DNA"/>
</dbReference>
<dbReference type="SUPFAM" id="SSF52540">
    <property type="entry name" value="P-loop containing nucleoside triphosphate hydrolases"/>
    <property type="match status" value="1"/>
</dbReference>
<keyword evidence="7" id="KW-1185">Reference proteome</keyword>
<evidence type="ECO:0000313" key="6">
    <source>
        <dbReference type="EMBL" id="MEX0373742.1"/>
    </source>
</evidence>
<comment type="similarity">
    <text evidence="1">Belongs to the IS21/IS1162 putative ATP-binding protein family.</text>
</comment>
<feature type="compositionally biased region" description="Acidic residues" evidence="4">
    <location>
        <begin position="260"/>
        <end position="270"/>
    </location>
</feature>
<dbReference type="Gene3D" id="3.40.50.300">
    <property type="entry name" value="P-loop containing nucleotide triphosphate hydrolases"/>
    <property type="match status" value="1"/>
</dbReference>
<proteinExistence type="inferred from homology"/>
<dbReference type="InterPro" id="IPR028350">
    <property type="entry name" value="DNAC/IstB-like"/>
</dbReference>
<gene>
    <name evidence="6" type="primary">istB</name>
    <name evidence="6" type="ORF">V6X51_09925</name>
</gene>
<evidence type="ECO:0000256" key="2">
    <source>
        <dbReference type="ARBA" id="ARBA00022741"/>
    </source>
</evidence>
<dbReference type="InterPro" id="IPR003593">
    <property type="entry name" value="AAA+_ATPase"/>
</dbReference>
<feature type="domain" description="AAA+ ATPase" evidence="5">
    <location>
        <begin position="96"/>
        <end position="229"/>
    </location>
</feature>